<dbReference type="Gene3D" id="1.50.10.10">
    <property type="match status" value="1"/>
</dbReference>
<dbReference type="InterPro" id="IPR012341">
    <property type="entry name" value="6hp_glycosidase-like_sf"/>
</dbReference>
<sequence>MPSLIQVLEASALQALEIQQPDGSMPSGHNGPYHDPETPVRNTAHWLVTFCHIYEQTQDQRLFHAANKATNYLLSAEARPQEASFFCRKNPKKDSCNGLIGQAWAIEGLICAARTLKREDAYTTAKEVFELHPFLENRAIWQRVAAEGNYLTPDRTFNHQLWFAAIGAELRDQEATDKVYQFLDQIGTNVDNYQNGVIFHNSPLGKTKLKDLNSLSNITMAIKRIVKSKRNRRSLYSKSVGYHSFNLYAFAILKKHFPKHKFWSSSKMQKMLDITKEPIFRTQLDQSDYSWPYNPPGLELAFCGEAFDLGKDYCQKWITTQVEKTYDHKTKNLMLNNSADTTTSSARIYEATRLNNDYEVNYP</sequence>
<dbReference type="KEGG" id="enn:FRE64_12600"/>
<name>A0A5B8NP33_9CHRO</name>
<proteinExistence type="predicted"/>
<evidence type="ECO:0000313" key="2">
    <source>
        <dbReference type="Proteomes" id="UP000318453"/>
    </source>
</evidence>
<protein>
    <submittedName>
        <fullName evidence="1">Agl cluster protein AglQ</fullName>
    </submittedName>
</protein>
<evidence type="ECO:0000313" key="1">
    <source>
        <dbReference type="EMBL" id="QDZ40717.1"/>
    </source>
</evidence>
<dbReference type="RefSeq" id="WP_146296563.1">
    <property type="nucleotide sequence ID" value="NZ_CP042326.1"/>
</dbReference>
<accession>A0A5B8NP33</accession>
<dbReference type="AlphaFoldDB" id="A0A5B8NP33"/>
<gene>
    <name evidence="1" type="ORF">FRE64_12600</name>
</gene>
<dbReference type="OrthoDB" id="7061936at2"/>
<dbReference type="InterPro" id="IPR008928">
    <property type="entry name" value="6-hairpin_glycosidase_sf"/>
</dbReference>
<organism evidence="1 2">
    <name type="scientific">Euhalothece natronophila Z-M001</name>
    <dbReference type="NCBI Taxonomy" id="522448"/>
    <lineage>
        <taxon>Bacteria</taxon>
        <taxon>Bacillati</taxon>
        <taxon>Cyanobacteriota</taxon>
        <taxon>Cyanophyceae</taxon>
        <taxon>Oscillatoriophycideae</taxon>
        <taxon>Chroococcales</taxon>
        <taxon>Halothecacae</taxon>
        <taxon>Halothece cluster</taxon>
        <taxon>Euhalothece</taxon>
    </lineage>
</organism>
<dbReference type="SUPFAM" id="SSF48208">
    <property type="entry name" value="Six-hairpin glycosidases"/>
    <property type="match status" value="1"/>
</dbReference>
<dbReference type="GO" id="GO:0005975">
    <property type="term" value="P:carbohydrate metabolic process"/>
    <property type="evidence" value="ECO:0007669"/>
    <property type="project" value="InterPro"/>
</dbReference>
<keyword evidence="2" id="KW-1185">Reference proteome</keyword>
<dbReference type="Proteomes" id="UP000318453">
    <property type="component" value="Chromosome"/>
</dbReference>
<dbReference type="EMBL" id="CP042326">
    <property type="protein sequence ID" value="QDZ40717.1"/>
    <property type="molecule type" value="Genomic_DNA"/>
</dbReference>
<reference evidence="1" key="1">
    <citation type="submission" date="2019-08" db="EMBL/GenBank/DDBJ databases">
        <title>Carotenoids and Carotenoid Binding Proteins in the Halophilic Cyanobacterium Euhalothece sp. ZM00.</title>
        <authorList>
            <person name="Cho S.M."/>
            <person name="Song J.Y."/>
            <person name="Park Y.-I."/>
        </authorList>
    </citation>
    <scope>NUCLEOTIDE SEQUENCE [LARGE SCALE GENOMIC DNA]</scope>
    <source>
        <strain evidence="1">Z-M001</strain>
    </source>
</reference>